<dbReference type="EMBL" id="JABFAB010000001">
    <property type="protein sequence ID" value="MBA0640262.1"/>
    <property type="molecule type" value="Genomic_DNA"/>
</dbReference>
<protein>
    <submittedName>
        <fullName evidence="1">Uncharacterized protein</fullName>
    </submittedName>
</protein>
<reference evidence="1 2" key="1">
    <citation type="journal article" date="2019" name="Genome Biol. Evol.">
        <title>Insights into the evolution of the New World diploid cottons (Gossypium, subgenus Houzingenia) based on genome sequencing.</title>
        <authorList>
            <person name="Grover C.E."/>
            <person name="Arick M.A. 2nd"/>
            <person name="Thrash A."/>
            <person name="Conover J.L."/>
            <person name="Sanders W.S."/>
            <person name="Peterson D.G."/>
            <person name="Frelichowski J.E."/>
            <person name="Scheffler J.A."/>
            <person name="Scheffler B.E."/>
            <person name="Wendel J.F."/>
        </authorList>
    </citation>
    <scope>NUCLEOTIDE SEQUENCE [LARGE SCALE GENOMIC DNA]</scope>
    <source>
        <strain evidence="1">57</strain>
        <tissue evidence="1">Leaf</tissue>
    </source>
</reference>
<keyword evidence="2" id="KW-1185">Reference proteome</keyword>
<name>A0A7J8TPZ2_9ROSI</name>
<proteinExistence type="predicted"/>
<accession>A0A7J8TPZ2</accession>
<dbReference type="AlphaFoldDB" id="A0A7J8TPZ2"/>
<dbReference type="OrthoDB" id="10396074at2759"/>
<evidence type="ECO:0000313" key="2">
    <source>
        <dbReference type="Proteomes" id="UP000593573"/>
    </source>
</evidence>
<organism evidence="1 2">
    <name type="scientific">Gossypium klotzschianum</name>
    <dbReference type="NCBI Taxonomy" id="34286"/>
    <lineage>
        <taxon>Eukaryota</taxon>
        <taxon>Viridiplantae</taxon>
        <taxon>Streptophyta</taxon>
        <taxon>Embryophyta</taxon>
        <taxon>Tracheophyta</taxon>
        <taxon>Spermatophyta</taxon>
        <taxon>Magnoliopsida</taxon>
        <taxon>eudicotyledons</taxon>
        <taxon>Gunneridae</taxon>
        <taxon>Pentapetalae</taxon>
        <taxon>rosids</taxon>
        <taxon>malvids</taxon>
        <taxon>Malvales</taxon>
        <taxon>Malvaceae</taxon>
        <taxon>Malvoideae</taxon>
        <taxon>Gossypium</taxon>
    </lineage>
</organism>
<evidence type="ECO:0000313" key="1">
    <source>
        <dbReference type="EMBL" id="MBA0640262.1"/>
    </source>
</evidence>
<dbReference type="Proteomes" id="UP000593573">
    <property type="component" value="Unassembled WGS sequence"/>
</dbReference>
<sequence>MKESITQVTKKNVIVRDWSLRTQKAKGDSLKEGYIFGLLGHVTSNARQNNLEYLTKIWK</sequence>
<comment type="caution">
    <text evidence="1">The sequence shown here is derived from an EMBL/GenBank/DDBJ whole genome shotgun (WGS) entry which is preliminary data.</text>
</comment>
<gene>
    <name evidence="1" type="ORF">Goklo_023217</name>
</gene>